<feature type="transmembrane region" description="Helical" evidence="1">
    <location>
        <begin position="15"/>
        <end position="36"/>
    </location>
</feature>
<comment type="caution">
    <text evidence="2">The sequence shown here is derived from an EMBL/GenBank/DDBJ whole genome shotgun (WGS) entry which is preliminary data.</text>
</comment>
<sequence>MKTRKENLKEQNRMLLFYMPVLICIFSGIGLVSISLEETTSLVTILGFKLLFFLGGIITIIELIALIIKPQLFDKIFTWERPPLFRLRAVFVTITIFILFLKMYRYIP</sequence>
<keyword evidence="1" id="KW-0812">Transmembrane</keyword>
<evidence type="ECO:0000313" key="2">
    <source>
        <dbReference type="EMBL" id="PAB61307.1"/>
    </source>
</evidence>
<organism evidence="2 3">
    <name type="scientific">Anaeromicrobium sediminis</name>
    <dbReference type="NCBI Taxonomy" id="1478221"/>
    <lineage>
        <taxon>Bacteria</taxon>
        <taxon>Bacillati</taxon>
        <taxon>Bacillota</taxon>
        <taxon>Clostridia</taxon>
        <taxon>Peptostreptococcales</taxon>
        <taxon>Thermotaleaceae</taxon>
        <taxon>Anaeromicrobium</taxon>
    </lineage>
</organism>
<dbReference type="AlphaFoldDB" id="A0A267MPD2"/>
<feature type="transmembrane region" description="Helical" evidence="1">
    <location>
        <begin position="89"/>
        <end position="107"/>
    </location>
</feature>
<accession>A0A267MPD2</accession>
<dbReference type="EMBL" id="NIBG01000001">
    <property type="protein sequence ID" value="PAB61307.1"/>
    <property type="molecule type" value="Genomic_DNA"/>
</dbReference>
<gene>
    <name evidence="2" type="ORF">CCE28_02425</name>
</gene>
<proteinExistence type="predicted"/>
<keyword evidence="1" id="KW-1133">Transmembrane helix</keyword>
<reference evidence="2 3" key="1">
    <citation type="submission" date="2017-06" db="EMBL/GenBank/DDBJ databases">
        <title>Draft genome sequence of anaerobic fermentative bacterium Anaeromicrobium sediminis DY2726D isolated from West Pacific Ocean sediments.</title>
        <authorList>
            <person name="Zeng X."/>
        </authorList>
    </citation>
    <scope>NUCLEOTIDE SEQUENCE [LARGE SCALE GENOMIC DNA]</scope>
    <source>
        <strain evidence="2 3">DY2726D</strain>
    </source>
</reference>
<protein>
    <submittedName>
        <fullName evidence="2">Uncharacterized protein</fullName>
    </submittedName>
</protein>
<keyword evidence="3" id="KW-1185">Reference proteome</keyword>
<keyword evidence="1" id="KW-0472">Membrane</keyword>
<name>A0A267MPD2_9FIRM</name>
<evidence type="ECO:0000313" key="3">
    <source>
        <dbReference type="Proteomes" id="UP000216024"/>
    </source>
</evidence>
<feature type="transmembrane region" description="Helical" evidence="1">
    <location>
        <begin position="42"/>
        <end position="68"/>
    </location>
</feature>
<dbReference type="Proteomes" id="UP000216024">
    <property type="component" value="Unassembled WGS sequence"/>
</dbReference>
<dbReference type="RefSeq" id="WP_095130596.1">
    <property type="nucleotide sequence ID" value="NZ_NIBG01000001.1"/>
</dbReference>
<evidence type="ECO:0000256" key="1">
    <source>
        <dbReference type="SAM" id="Phobius"/>
    </source>
</evidence>